<feature type="compositionally biased region" description="Basic and acidic residues" evidence="1">
    <location>
        <begin position="83"/>
        <end position="93"/>
    </location>
</feature>
<evidence type="ECO:0000313" key="2">
    <source>
        <dbReference type="EMBL" id="KAJ7726431.1"/>
    </source>
</evidence>
<dbReference type="Proteomes" id="UP001215280">
    <property type="component" value="Unassembled WGS sequence"/>
</dbReference>
<protein>
    <submittedName>
        <fullName evidence="2">Uncharacterized protein</fullName>
    </submittedName>
</protein>
<feature type="region of interest" description="Disordered" evidence="1">
    <location>
        <begin position="83"/>
        <end position="106"/>
    </location>
</feature>
<dbReference type="EMBL" id="JARJLG010000219">
    <property type="protein sequence ID" value="KAJ7726431.1"/>
    <property type="molecule type" value="Genomic_DNA"/>
</dbReference>
<evidence type="ECO:0000313" key="3">
    <source>
        <dbReference type="Proteomes" id="UP001215280"/>
    </source>
</evidence>
<dbReference type="AlphaFoldDB" id="A0AAD7HR68"/>
<evidence type="ECO:0000256" key="1">
    <source>
        <dbReference type="SAM" id="MobiDB-lite"/>
    </source>
</evidence>
<accession>A0AAD7HR68</accession>
<comment type="caution">
    <text evidence="2">The sequence shown here is derived from an EMBL/GenBank/DDBJ whole genome shotgun (WGS) entry which is preliminary data.</text>
</comment>
<organism evidence="2 3">
    <name type="scientific">Mycena maculata</name>
    <dbReference type="NCBI Taxonomy" id="230809"/>
    <lineage>
        <taxon>Eukaryota</taxon>
        <taxon>Fungi</taxon>
        <taxon>Dikarya</taxon>
        <taxon>Basidiomycota</taxon>
        <taxon>Agaricomycotina</taxon>
        <taxon>Agaricomycetes</taxon>
        <taxon>Agaricomycetidae</taxon>
        <taxon>Agaricales</taxon>
        <taxon>Marasmiineae</taxon>
        <taxon>Mycenaceae</taxon>
        <taxon>Mycena</taxon>
    </lineage>
</organism>
<reference evidence="2" key="1">
    <citation type="submission" date="2023-03" db="EMBL/GenBank/DDBJ databases">
        <title>Massive genome expansion in bonnet fungi (Mycena s.s.) driven by repeated elements and novel gene families across ecological guilds.</title>
        <authorList>
            <consortium name="Lawrence Berkeley National Laboratory"/>
            <person name="Harder C.B."/>
            <person name="Miyauchi S."/>
            <person name="Viragh M."/>
            <person name="Kuo A."/>
            <person name="Thoen E."/>
            <person name="Andreopoulos B."/>
            <person name="Lu D."/>
            <person name="Skrede I."/>
            <person name="Drula E."/>
            <person name="Henrissat B."/>
            <person name="Morin E."/>
            <person name="Kohler A."/>
            <person name="Barry K."/>
            <person name="LaButti K."/>
            <person name="Morin E."/>
            <person name="Salamov A."/>
            <person name="Lipzen A."/>
            <person name="Mereny Z."/>
            <person name="Hegedus B."/>
            <person name="Baldrian P."/>
            <person name="Stursova M."/>
            <person name="Weitz H."/>
            <person name="Taylor A."/>
            <person name="Grigoriev I.V."/>
            <person name="Nagy L.G."/>
            <person name="Martin F."/>
            <person name="Kauserud H."/>
        </authorList>
    </citation>
    <scope>NUCLEOTIDE SEQUENCE</scope>
    <source>
        <strain evidence="2">CBHHK188m</strain>
    </source>
</reference>
<proteinExistence type="predicted"/>
<feature type="compositionally biased region" description="Low complexity" evidence="1">
    <location>
        <begin position="94"/>
        <end position="106"/>
    </location>
</feature>
<name>A0AAD7HR68_9AGAR</name>
<keyword evidence="3" id="KW-1185">Reference proteome</keyword>
<gene>
    <name evidence="2" type="ORF">DFH07DRAFT_782714</name>
</gene>
<sequence>MSVQGRGPEDMEADVAVLVILGVWIRWAEDEARPEIPAVPTADVEGIEAAEVEVDGKVEPKSEPERNGLSEVMGACVDGSKEKDEVAGARRGEGISSSSETVSTSIGSGNSGNLILGLILIPWFLLDLQIDEFLTGNAPLQPTAPMPGPLSVTWLWGKGWTTDEEKEIEDGIAELMALQIGGPVRAKTDGTVPEAIETTWSMDDVLSGQKVHFTGFAEDECVICGVKKGIGAGRCNCFVILHTSGDHVAPETRG</sequence>